<evidence type="ECO:0008006" key="4">
    <source>
        <dbReference type="Google" id="ProtNLM"/>
    </source>
</evidence>
<evidence type="ECO:0000313" key="2">
    <source>
        <dbReference type="EMBL" id="MFE3872289.1"/>
    </source>
</evidence>
<gene>
    <name evidence="2" type="ORF">ACFX5F_13760</name>
</gene>
<keyword evidence="1" id="KW-0472">Membrane</keyword>
<protein>
    <recommendedName>
        <fullName evidence="4">Class IIb bacteriocin, lactobin A/cerein 7B family</fullName>
    </recommendedName>
</protein>
<accession>A0ABW6I7M2</accession>
<dbReference type="RefSeq" id="WP_379852587.1">
    <property type="nucleotide sequence ID" value="NZ_JBHZPY010000013.1"/>
</dbReference>
<keyword evidence="3" id="KW-1185">Reference proteome</keyword>
<evidence type="ECO:0000256" key="1">
    <source>
        <dbReference type="SAM" id="Phobius"/>
    </source>
</evidence>
<dbReference type="EMBL" id="JBHZPY010000013">
    <property type="protein sequence ID" value="MFE3872289.1"/>
    <property type="molecule type" value="Genomic_DNA"/>
</dbReference>
<keyword evidence="1" id="KW-0812">Transmembrane</keyword>
<name>A0ABW6I7M2_9FLAO</name>
<proteinExistence type="predicted"/>
<sequence length="56" mass="6214">MNLVELNAQEKREMDGGNPYVMWVVSSFAGSFLYGVYEDWDANVAAFNSAYAAGTR</sequence>
<evidence type="ECO:0000313" key="3">
    <source>
        <dbReference type="Proteomes" id="UP001600107"/>
    </source>
</evidence>
<reference evidence="2 3" key="1">
    <citation type="submission" date="2024-06" db="EMBL/GenBank/DDBJ databases">
        <title>Flavobacterium spp. isolated from glacier.</title>
        <authorList>
            <person name="Han D."/>
        </authorList>
    </citation>
    <scope>NUCLEOTIDE SEQUENCE [LARGE SCALE GENOMIC DNA]</scope>
    <source>
        <strain evidence="2 3">ZS1P70</strain>
    </source>
</reference>
<organism evidence="2 3">
    <name type="scientific">Flavobacterium zhoui</name>
    <dbReference type="NCBI Taxonomy" id="3230414"/>
    <lineage>
        <taxon>Bacteria</taxon>
        <taxon>Pseudomonadati</taxon>
        <taxon>Bacteroidota</taxon>
        <taxon>Flavobacteriia</taxon>
        <taxon>Flavobacteriales</taxon>
        <taxon>Flavobacteriaceae</taxon>
        <taxon>Flavobacterium</taxon>
    </lineage>
</organism>
<feature type="transmembrane region" description="Helical" evidence="1">
    <location>
        <begin position="20"/>
        <end position="37"/>
    </location>
</feature>
<keyword evidence="1" id="KW-1133">Transmembrane helix</keyword>
<dbReference type="Proteomes" id="UP001600107">
    <property type="component" value="Unassembled WGS sequence"/>
</dbReference>
<comment type="caution">
    <text evidence="2">The sequence shown here is derived from an EMBL/GenBank/DDBJ whole genome shotgun (WGS) entry which is preliminary data.</text>
</comment>